<protein>
    <recommendedName>
        <fullName evidence="4">Lipoprotein</fullName>
    </recommendedName>
</protein>
<dbReference type="RefSeq" id="WP_016657765.1">
    <property type="nucleotide sequence ID" value="NZ_KE340355.1"/>
</dbReference>
<dbReference type="HOGENOM" id="CLU_1458332_0_0_6"/>
<dbReference type="AlphaFoldDB" id="S3N7V7"/>
<evidence type="ECO:0000256" key="1">
    <source>
        <dbReference type="SAM" id="SignalP"/>
    </source>
</evidence>
<dbReference type="OrthoDB" id="9928020at2"/>
<dbReference type="PROSITE" id="PS51257">
    <property type="entry name" value="PROKAR_LIPOPROTEIN"/>
    <property type="match status" value="1"/>
</dbReference>
<evidence type="ECO:0000313" key="3">
    <source>
        <dbReference type="Proteomes" id="UP000014568"/>
    </source>
</evidence>
<name>S3N7V7_9GAMM</name>
<accession>S3N7V7</accession>
<evidence type="ECO:0000313" key="2">
    <source>
        <dbReference type="EMBL" id="EPF70379.1"/>
    </source>
</evidence>
<comment type="caution">
    <text evidence="2">The sequence shown here is derived from an EMBL/GenBank/DDBJ whole genome shotgun (WGS) entry which is preliminary data.</text>
</comment>
<dbReference type="EMBL" id="ATGI01000038">
    <property type="protein sequence ID" value="EPF70379.1"/>
    <property type="molecule type" value="Genomic_DNA"/>
</dbReference>
<feature type="chain" id="PRO_5004512315" description="Lipoprotein" evidence="1">
    <location>
        <begin position="20"/>
        <end position="185"/>
    </location>
</feature>
<evidence type="ECO:0008006" key="4">
    <source>
        <dbReference type="Google" id="ProtNLM"/>
    </source>
</evidence>
<organism evidence="2 3">
    <name type="scientific">Acinetobacter rudis CIP 110305</name>
    <dbReference type="NCBI Taxonomy" id="421052"/>
    <lineage>
        <taxon>Bacteria</taxon>
        <taxon>Pseudomonadati</taxon>
        <taxon>Pseudomonadota</taxon>
        <taxon>Gammaproteobacteria</taxon>
        <taxon>Moraxellales</taxon>
        <taxon>Moraxellaceae</taxon>
        <taxon>Acinetobacter</taxon>
    </lineage>
</organism>
<reference evidence="2 3" key="1">
    <citation type="submission" date="2013-06" db="EMBL/GenBank/DDBJ databases">
        <title>The Genome Sequence of Acinetobacter rudis CIP 110305.</title>
        <authorList>
            <consortium name="The Broad Institute Genome Sequencing Platform"/>
            <consortium name="The Broad Institute Genome Sequencing Center for Infectious Disease"/>
            <person name="Cerqueira G."/>
            <person name="Feldgarden M."/>
            <person name="Courvalin P."/>
            <person name="Perichon B."/>
            <person name="Grillot-Courvalin C."/>
            <person name="Clermont D."/>
            <person name="Rocha E."/>
            <person name="Yoon E.-J."/>
            <person name="Nemec A."/>
            <person name="Young S.K."/>
            <person name="Zeng Q."/>
            <person name="Gargeya S."/>
            <person name="Fitzgerald M."/>
            <person name="Abouelleil A."/>
            <person name="Alvarado L."/>
            <person name="Berlin A.M."/>
            <person name="Chapman S.B."/>
            <person name="Dewar J."/>
            <person name="Goldberg J."/>
            <person name="Griggs A."/>
            <person name="Gujja S."/>
            <person name="Hansen M."/>
            <person name="Howarth C."/>
            <person name="Imamovic A."/>
            <person name="Larimer J."/>
            <person name="McCowan C."/>
            <person name="Murphy C."/>
            <person name="Pearson M."/>
            <person name="Priest M."/>
            <person name="Roberts A."/>
            <person name="Saif S."/>
            <person name="Shea T."/>
            <person name="Sykes S."/>
            <person name="Wortman J."/>
            <person name="Nusbaum C."/>
            <person name="Birren B."/>
        </authorList>
    </citation>
    <scope>NUCLEOTIDE SEQUENCE [LARGE SCALE GENOMIC DNA]</scope>
    <source>
        <strain evidence="2 3">CIP 110305</strain>
    </source>
</reference>
<keyword evidence="1" id="KW-0732">Signal</keyword>
<gene>
    <name evidence="2" type="ORF">F945_03402</name>
</gene>
<dbReference type="STRING" id="632955.GCA_000829675_03082"/>
<keyword evidence="3" id="KW-1185">Reference proteome</keyword>
<proteinExistence type="predicted"/>
<feature type="signal peptide" evidence="1">
    <location>
        <begin position="1"/>
        <end position="19"/>
    </location>
</feature>
<dbReference type="PATRIC" id="fig|421052.3.peg.3334"/>
<sequence length="185" mass="20498">MYRRLICSGTLGAAITLSACNPSIQTVDAVASSSTDASIPVVEQTVSEPIAPPVETVAEIKPAKKTIVDDTKWLKRYEKNGYKIIFSSTDRRVGMLLNVNDPYPRFIVKMAGNTMQLDDCSEDLVNPRPTVVGGYKVQYSSSYVCPSNMMEIDMGYRDDKDTAVIQVKDVMSQEKLVTFQKLEGR</sequence>
<dbReference type="Proteomes" id="UP000014568">
    <property type="component" value="Unassembled WGS sequence"/>
</dbReference>